<dbReference type="EMBL" id="KU686197">
    <property type="protein sequence ID" value="AOV58508.1"/>
    <property type="molecule type" value="Genomic_DNA"/>
</dbReference>
<sequence>MADGGPGGQLDRLQKAAKEKAEAAKKEAMTIGVTSFGKTNASDSSAMRYPKHQDITANSDYVTFEFYEYEPPFANEGGGTKKKNYNASVSDDILGSPKEKIILYMPEDIQSEYGANWGGAGFGLLSKGLMGGTADAFNGNFNIGKAFEEGMAAANGATQRKTVDLVVGLANKALGTSVTTNQALGGMEGKVVNPNVEMMYESPEMRGFSLNFKMFSSNDKESDEIRKICNTFKRNMLPTFGGAFIKVPNIVKVTFMTGNSPNQYVSQFKPCAVTNIAINYTPDGSWATYREGRPVATQLTLQFKELKMLFAEDITIDGASY</sequence>
<accession>A0A1D8KIM3</accession>
<name>A0A1D8KIM3_9CAUD</name>
<organism evidence="1 2">
    <name type="scientific">Synechococcus phage S-CAM3</name>
    <dbReference type="NCBI Taxonomy" id="1883366"/>
    <lineage>
        <taxon>Viruses</taxon>
        <taxon>Duplodnaviria</taxon>
        <taxon>Heunggongvirae</taxon>
        <taxon>Uroviricota</taxon>
        <taxon>Caudoviricetes</taxon>
        <taxon>Pantevenvirales</taxon>
        <taxon>Kyanoviridae</taxon>
        <taxon>Charybdisvirus</taxon>
        <taxon>Charybdisvirus scam3</taxon>
    </lineage>
</organism>
<reference evidence="1 2" key="1">
    <citation type="journal article" date="2016" name="Virology">
        <title>The genomic content and context of auxiliary metabolic genes in marine cyanomyoviruses.</title>
        <authorList>
            <person name="Crummett L.T."/>
            <person name="Puxty R.J."/>
            <person name="Weihe C."/>
            <person name="Marston M.F."/>
            <person name="Martiny J.B."/>
        </authorList>
    </citation>
    <scope>NUCLEOTIDE SEQUENCE [LARGE SCALE GENOMIC DNA]</scope>
    <source>
        <strain evidence="1">0808SB25</strain>
    </source>
</reference>
<dbReference type="Proteomes" id="UP000240920">
    <property type="component" value="Segment"/>
</dbReference>
<evidence type="ECO:0000313" key="1">
    <source>
        <dbReference type="EMBL" id="AOV58508.1"/>
    </source>
</evidence>
<protein>
    <submittedName>
        <fullName evidence="1">Baseplate tail tube cap</fullName>
    </submittedName>
</protein>
<proteinExistence type="predicted"/>
<evidence type="ECO:0000313" key="2">
    <source>
        <dbReference type="Proteomes" id="UP000240920"/>
    </source>
</evidence>
<gene>
    <name evidence="1" type="ORF">S250808_003</name>
</gene>